<evidence type="ECO:0000313" key="9">
    <source>
        <dbReference type="Proteomes" id="UP000635565"/>
    </source>
</evidence>
<organism evidence="8 9">
    <name type="scientific">Dictyobacter formicarum</name>
    <dbReference type="NCBI Taxonomy" id="2778368"/>
    <lineage>
        <taxon>Bacteria</taxon>
        <taxon>Bacillati</taxon>
        <taxon>Chloroflexota</taxon>
        <taxon>Ktedonobacteria</taxon>
        <taxon>Ktedonobacterales</taxon>
        <taxon>Dictyobacteraceae</taxon>
        <taxon>Dictyobacter</taxon>
    </lineage>
</organism>
<feature type="transmembrane region" description="Helical" evidence="7">
    <location>
        <begin position="294"/>
        <end position="317"/>
    </location>
</feature>
<comment type="subcellular location">
    <subcellularLocation>
        <location evidence="1">Cell membrane</location>
        <topology evidence="1">Multi-pass membrane protein</topology>
    </subcellularLocation>
</comment>
<feature type="region of interest" description="Disordered" evidence="6">
    <location>
        <begin position="32"/>
        <end position="55"/>
    </location>
</feature>
<feature type="transmembrane region" description="Helical" evidence="7">
    <location>
        <begin position="451"/>
        <end position="473"/>
    </location>
</feature>
<feature type="transmembrane region" description="Helical" evidence="7">
    <location>
        <begin position="187"/>
        <end position="206"/>
    </location>
</feature>
<keyword evidence="5 7" id="KW-0472">Membrane</keyword>
<dbReference type="PANTHER" id="PTHR39087">
    <property type="entry name" value="UPF0104 MEMBRANE PROTEIN MJ1595"/>
    <property type="match status" value="1"/>
</dbReference>
<evidence type="ECO:0000256" key="6">
    <source>
        <dbReference type="SAM" id="MobiDB-lite"/>
    </source>
</evidence>
<reference evidence="8 9" key="1">
    <citation type="journal article" date="2021" name="Int. J. Syst. Evol. Microbiol.">
        <title>Reticulibacter mediterranei gen. nov., sp. nov., within the new family Reticulibacteraceae fam. nov., and Ktedonospora formicarum gen. nov., sp. nov., Ktedonobacter robiniae sp. nov., Dictyobacter formicarum sp. nov. and Dictyobacter arantiisoli sp. nov., belonging to the class Ktedonobacteria.</title>
        <authorList>
            <person name="Yabe S."/>
            <person name="Zheng Y."/>
            <person name="Wang C.M."/>
            <person name="Sakai Y."/>
            <person name="Abe K."/>
            <person name="Yokota A."/>
            <person name="Donadio S."/>
            <person name="Cavaletti L."/>
            <person name="Monciardini P."/>
        </authorList>
    </citation>
    <scope>NUCLEOTIDE SEQUENCE [LARGE SCALE GENOMIC DNA]</scope>
    <source>
        <strain evidence="8 9">SOSP1-9</strain>
    </source>
</reference>
<evidence type="ECO:0000313" key="8">
    <source>
        <dbReference type="EMBL" id="GHO88999.1"/>
    </source>
</evidence>
<evidence type="ECO:0000256" key="4">
    <source>
        <dbReference type="ARBA" id="ARBA00022989"/>
    </source>
</evidence>
<keyword evidence="3 7" id="KW-0812">Transmembrane</keyword>
<feature type="transmembrane region" description="Helical" evidence="7">
    <location>
        <begin position="422"/>
        <end position="445"/>
    </location>
</feature>
<dbReference type="InterPro" id="IPR022791">
    <property type="entry name" value="L-PG_synthase/AglD"/>
</dbReference>
<dbReference type="PANTHER" id="PTHR39087:SF2">
    <property type="entry name" value="UPF0104 MEMBRANE PROTEIN MJ1595"/>
    <property type="match status" value="1"/>
</dbReference>
<evidence type="ECO:0000256" key="7">
    <source>
        <dbReference type="SAM" id="Phobius"/>
    </source>
</evidence>
<dbReference type="EMBL" id="BNJJ01000030">
    <property type="protein sequence ID" value="GHO88999.1"/>
    <property type="molecule type" value="Genomic_DNA"/>
</dbReference>
<gene>
    <name evidence="8" type="ORF">KSZ_70050</name>
</gene>
<dbReference type="NCBIfam" id="TIGR00374">
    <property type="entry name" value="flippase-like domain"/>
    <property type="match status" value="1"/>
</dbReference>
<protein>
    <recommendedName>
        <fullName evidence="10">Flippase-like domain-containing protein</fullName>
    </recommendedName>
</protein>
<keyword evidence="9" id="KW-1185">Reference proteome</keyword>
<proteinExistence type="predicted"/>
<dbReference type="Pfam" id="PF03706">
    <property type="entry name" value="LPG_synthase_TM"/>
    <property type="match status" value="1"/>
</dbReference>
<accession>A0ABQ3VTH3</accession>
<feature type="transmembrane region" description="Helical" evidence="7">
    <location>
        <begin position="392"/>
        <end position="410"/>
    </location>
</feature>
<evidence type="ECO:0008006" key="10">
    <source>
        <dbReference type="Google" id="ProtNLM"/>
    </source>
</evidence>
<sequence length="487" mass="53967">MYRSNQQRYRLPIPITTTRIRPTRLVRVSAQLEDDGTQETVQLRSTQEEGEDTEKQSANHLMQVSGMHQAIHATPAPTAHHEQLEFVTEEWWPAGIQQTGPLAVMDLDDDRPSGYTEPISVTTGSSRQRPAVISHQPRPWRWFRLPWVKVLLGTLVGLGLLVLVMHFANMPAVVNTLKKNLTTPRGILLALLSGVAFLLAFSIRGWRWQLFLRPIGQIQLHKAIQLYLISTFLNFVLPVRGGEVAKCVMLRRISGMPISQSLPTVAMDKTLDLMPAFFIMALLPLLGIHMDIKIWLLLAVINALLLLVIGFVLLTIWKRDSAIELLQSMSRLLPPVMRARRIENMATGFVAALLAGTSRPAIFVPAVSLTLLAVICDGLFAMLAFWTIGAQVSFGTAIFGYTIYNMFYILPTPPGQVGSNEAVGLLIFYGLMHISSHDVATMFFFSHPWTALLMCGSGMGCLAAMGLTISGALQKPPASENKHTIEN</sequence>
<evidence type="ECO:0000256" key="2">
    <source>
        <dbReference type="ARBA" id="ARBA00022475"/>
    </source>
</evidence>
<feature type="transmembrane region" description="Helical" evidence="7">
    <location>
        <begin position="147"/>
        <end position="167"/>
    </location>
</feature>
<dbReference type="RefSeq" id="WP_201366541.1">
    <property type="nucleotide sequence ID" value="NZ_BNJJ01000030.1"/>
</dbReference>
<evidence type="ECO:0000256" key="5">
    <source>
        <dbReference type="ARBA" id="ARBA00023136"/>
    </source>
</evidence>
<keyword evidence="4 7" id="KW-1133">Transmembrane helix</keyword>
<keyword evidence="2" id="KW-1003">Cell membrane</keyword>
<name>A0ABQ3VTH3_9CHLR</name>
<dbReference type="Proteomes" id="UP000635565">
    <property type="component" value="Unassembled WGS sequence"/>
</dbReference>
<evidence type="ECO:0000256" key="3">
    <source>
        <dbReference type="ARBA" id="ARBA00022692"/>
    </source>
</evidence>
<feature type="transmembrane region" description="Helical" evidence="7">
    <location>
        <begin position="270"/>
        <end position="288"/>
    </location>
</feature>
<evidence type="ECO:0000256" key="1">
    <source>
        <dbReference type="ARBA" id="ARBA00004651"/>
    </source>
</evidence>
<comment type="caution">
    <text evidence="8">The sequence shown here is derived from an EMBL/GenBank/DDBJ whole genome shotgun (WGS) entry which is preliminary data.</text>
</comment>